<feature type="non-terminal residue" evidence="1">
    <location>
        <position position="1"/>
    </location>
</feature>
<evidence type="ECO:0000313" key="1">
    <source>
        <dbReference type="EMBL" id="EMD34849.1"/>
    </source>
</evidence>
<dbReference type="Proteomes" id="UP000016930">
    <property type="component" value="Unassembled WGS sequence"/>
</dbReference>
<protein>
    <submittedName>
        <fullName evidence="1">Uncharacterized protein</fullName>
    </submittedName>
</protein>
<dbReference type="EMBL" id="KB445802">
    <property type="protein sequence ID" value="EMD34849.1"/>
    <property type="molecule type" value="Genomic_DNA"/>
</dbReference>
<dbReference type="STRING" id="914234.M2PFX1"/>
<proteinExistence type="predicted"/>
<reference evidence="1 2" key="1">
    <citation type="journal article" date="2012" name="Proc. Natl. Acad. Sci. U.S.A.">
        <title>Comparative genomics of Ceriporiopsis subvermispora and Phanerochaete chrysosporium provide insight into selective ligninolysis.</title>
        <authorList>
            <person name="Fernandez-Fueyo E."/>
            <person name="Ruiz-Duenas F.J."/>
            <person name="Ferreira P."/>
            <person name="Floudas D."/>
            <person name="Hibbett D.S."/>
            <person name="Canessa P."/>
            <person name="Larrondo L.F."/>
            <person name="James T.Y."/>
            <person name="Seelenfreund D."/>
            <person name="Lobos S."/>
            <person name="Polanco R."/>
            <person name="Tello M."/>
            <person name="Honda Y."/>
            <person name="Watanabe T."/>
            <person name="Watanabe T."/>
            <person name="Ryu J.S."/>
            <person name="Kubicek C.P."/>
            <person name="Schmoll M."/>
            <person name="Gaskell J."/>
            <person name="Hammel K.E."/>
            <person name="St John F.J."/>
            <person name="Vanden Wymelenberg A."/>
            <person name="Sabat G."/>
            <person name="Splinter BonDurant S."/>
            <person name="Syed K."/>
            <person name="Yadav J.S."/>
            <person name="Doddapaneni H."/>
            <person name="Subramanian V."/>
            <person name="Lavin J.L."/>
            <person name="Oguiza J.A."/>
            <person name="Perez G."/>
            <person name="Pisabarro A.G."/>
            <person name="Ramirez L."/>
            <person name="Santoyo F."/>
            <person name="Master E."/>
            <person name="Coutinho P.M."/>
            <person name="Henrissat B."/>
            <person name="Lombard V."/>
            <person name="Magnuson J.K."/>
            <person name="Kuees U."/>
            <person name="Hori C."/>
            <person name="Igarashi K."/>
            <person name="Samejima M."/>
            <person name="Held B.W."/>
            <person name="Barry K.W."/>
            <person name="LaButti K.M."/>
            <person name="Lapidus A."/>
            <person name="Lindquist E.A."/>
            <person name="Lucas S.M."/>
            <person name="Riley R."/>
            <person name="Salamov A.A."/>
            <person name="Hoffmeister D."/>
            <person name="Schwenk D."/>
            <person name="Hadar Y."/>
            <person name="Yarden O."/>
            <person name="de Vries R.P."/>
            <person name="Wiebenga A."/>
            <person name="Stenlid J."/>
            <person name="Eastwood D."/>
            <person name="Grigoriev I.V."/>
            <person name="Berka R.M."/>
            <person name="Blanchette R.A."/>
            <person name="Kersten P."/>
            <person name="Martinez A.T."/>
            <person name="Vicuna R."/>
            <person name="Cullen D."/>
        </authorList>
    </citation>
    <scope>NUCLEOTIDE SEQUENCE [LARGE SCALE GENOMIC DNA]</scope>
    <source>
        <strain evidence="1 2">B</strain>
    </source>
</reference>
<gene>
    <name evidence="1" type="ORF">CERSUDRAFT_125378</name>
</gene>
<name>M2PFX1_CERS8</name>
<dbReference type="AlphaFoldDB" id="M2PFX1"/>
<evidence type="ECO:0000313" key="2">
    <source>
        <dbReference type="Proteomes" id="UP000016930"/>
    </source>
</evidence>
<organism evidence="1 2">
    <name type="scientific">Ceriporiopsis subvermispora (strain B)</name>
    <name type="common">White-rot fungus</name>
    <name type="synonym">Gelatoporia subvermispora</name>
    <dbReference type="NCBI Taxonomy" id="914234"/>
    <lineage>
        <taxon>Eukaryota</taxon>
        <taxon>Fungi</taxon>
        <taxon>Dikarya</taxon>
        <taxon>Basidiomycota</taxon>
        <taxon>Agaricomycotina</taxon>
        <taxon>Agaricomycetes</taxon>
        <taxon>Polyporales</taxon>
        <taxon>Gelatoporiaceae</taxon>
        <taxon>Gelatoporia</taxon>
    </lineage>
</organism>
<keyword evidence="2" id="KW-1185">Reference proteome</keyword>
<sequence length="415" mass="46850">MSSSAKLEKRRVKFDAEGQHGKVDKNTNVIGAQSSRSRRSLNERSLTGVFFLSSISSATRMAWSQLEIPQLWIDYMQRPLPEYIGALPAFENLVGRGVLHILSNQLMAVPDEALEQRSPYGPAPSFFLTCRRYCEWNRIHEHPSVAWDQLSQFLVYQSSEHTAESAIVMALDGIPSTLIRKRPSAIDITSGKALEPEGADYSVLYTPICPTTRRSRKRMRHLPICRAHPALILCSKGPTAWRGSTDPPGSLSAILNSMASTATISLDSMTNAWSLRTGQMTGQLQLSCPSDIPELAGNSEHALPDWAFLLGIIYDAESIHFVAHIPYIPEGKTEYHYLSLLFETLPFPANDTANCIQDSFRDRYRVALAFLCLQHHIFRLTALWDGVIWPPDVVQEPLDFMRGFTDFWIRDRWLR</sequence>
<accession>M2PFX1</accession>
<dbReference type="HOGENOM" id="CLU_662212_0_0_1"/>
<dbReference type="OrthoDB" id="2803005at2759"/>